<feature type="region of interest" description="Disordered" evidence="1">
    <location>
        <begin position="21"/>
        <end position="91"/>
    </location>
</feature>
<keyword evidence="3" id="KW-1185">Reference proteome</keyword>
<dbReference type="EMBL" id="JAVRBK010000002">
    <property type="protein sequence ID" value="KAK5649099.1"/>
    <property type="molecule type" value="Genomic_DNA"/>
</dbReference>
<gene>
    <name evidence="2" type="ORF">RI129_003991</name>
</gene>
<dbReference type="AlphaFoldDB" id="A0AAN7VT68"/>
<accession>A0AAN7VT68</accession>
<name>A0AAN7VT68_9COLE</name>
<reference evidence="2 3" key="1">
    <citation type="journal article" date="2024" name="Insects">
        <title>An Improved Chromosome-Level Genome Assembly of the Firefly Pyrocoelia pectoralis.</title>
        <authorList>
            <person name="Fu X."/>
            <person name="Meyer-Rochow V.B."/>
            <person name="Ballantyne L."/>
            <person name="Zhu X."/>
        </authorList>
    </citation>
    <scope>NUCLEOTIDE SEQUENCE [LARGE SCALE GENOMIC DNA]</scope>
    <source>
        <strain evidence="2">XCY_ONT2</strain>
    </source>
</reference>
<feature type="compositionally biased region" description="Polar residues" evidence="1">
    <location>
        <begin position="65"/>
        <end position="90"/>
    </location>
</feature>
<dbReference type="GO" id="GO:0000226">
    <property type="term" value="P:microtubule cytoskeleton organization"/>
    <property type="evidence" value="ECO:0007669"/>
    <property type="project" value="TreeGrafter"/>
</dbReference>
<dbReference type="PANTHER" id="PTHR14917">
    <property type="entry name" value="SPERMATOGENESIS-ASSOCIATED PROTEIN 7"/>
    <property type="match status" value="1"/>
</dbReference>
<evidence type="ECO:0000313" key="3">
    <source>
        <dbReference type="Proteomes" id="UP001329430"/>
    </source>
</evidence>
<evidence type="ECO:0000313" key="2">
    <source>
        <dbReference type="EMBL" id="KAK5649099.1"/>
    </source>
</evidence>
<dbReference type="PANTHER" id="PTHR14917:SF4">
    <property type="entry name" value="SPERMATOGENESIS-ASSOCIATED 7"/>
    <property type="match status" value="1"/>
</dbReference>
<organism evidence="2 3">
    <name type="scientific">Pyrocoelia pectoralis</name>
    <dbReference type="NCBI Taxonomy" id="417401"/>
    <lineage>
        <taxon>Eukaryota</taxon>
        <taxon>Metazoa</taxon>
        <taxon>Ecdysozoa</taxon>
        <taxon>Arthropoda</taxon>
        <taxon>Hexapoda</taxon>
        <taxon>Insecta</taxon>
        <taxon>Pterygota</taxon>
        <taxon>Neoptera</taxon>
        <taxon>Endopterygota</taxon>
        <taxon>Coleoptera</taxon>
        <taxon>Polyphaga</taxon>
        <taxon>Elateriformia</taxon>
        <taxon>Elateroidea</taxon>
        <taxon>Lampyridae</taxon>
        <taxon>Lampyrinae</taxon>
        <taxon>Pyrocoelia</taxon>
    </lineage>
</organism>
<evidence type="ECO:0000256" key="1">
    <source>
        <dbReference type="SAM" id="MobiDB-lite"/>
    </source>
</evidence>
<feature type="compositionally biased region" description="Basic and acidic residues" evidence="1">
    <location>
        <begin position="542"/>
        <end position="557"/>
    </location>
</feature>
<dbReference type="Proteomes" id="UP001329430">
    <property type="component" value="Chromosome 2"/>
</dbReference>
<feature type="compositionally biased region" description="Low complexity" evidence="1">
    <location>
        <begin position="50"/>
        <end position="64"/>
    </location>
</feature>
<dbReference type="InterPro" id="IPR029357">
    <property type="entry name" value="SPATA7"/>
</dbReference>
<sequence>MLFHSSYTRLAACKKNNTAVCPSARSHSLPVKPTRRRVASASREEVLSARQRSTYRTRSSSVQVNSPKMSTSEQHIEMASSSQRDQTSVPHQKERLELDYVKFSLRIIEDIISNDLRTSKQIQDVFNSHIEANRECLDAELMMQQVNFLISELKISDQNDGFAMNKHVNRTVTKKMPDLNCECDTVRNPPLCYRVAELTDASNEILLEDDEITFVKQDVEKGSSQALSNVEPIADSSAFKTENNVKLDKNLTIMQVSTEFLCSKDDTDLHDNYKHLTEYSSSEIDKEDKLSSEIKDDKTVSLTKLTNANYNCVSTKDGFVFVPGPLYIPKLYLSEASPGQNDLHNISVTTPTISKKDHYLLITKNIAVNTDDEKLQNCEASTQVDTECKVTSTETDNNNLCNEVFLKFKNIDNRQNKIPQVDLNYYDLTPQRDINVSINKIDTKLLLDDKYEIVENQIANIDMYTNALPTTLNQFYPTNCIQTSSGCLVPFKAVTTHSEDVVRHFVNDRTEHEGNSLHVDNIFQSKDQENFSTYQRQHYTKSKQEKSKLKSKEHGKFNLKDKATDESIIEQL</sequence>
<protein>
    <submittedName>
        <fullName evidence="2">Uncharacterized protein</fullName>
    </submittedName>
</protein>
<feature type="region of interest" description="Disordered" evidence="1">
    <location>
        <begin position="538"/>
        <end position="557"/>
    </location>
</feature>
<comment type="caution">
    <text evidence="2">The sequence shown here is derived from an EMBL/GenBank/DDBJ whole genome shotgun (WGS) entry which is preliminary data.</text>
</comment>
<dbReference type="GO" id="GO:0036064">
    <property type="term" value="C:ciliary basal body"/>
    <property type="evidence" value="ECO:0007669"/>
    <property type="project" value="TreeGrafter"/>
</dbReference>
<dbReference type="GO" id="GO:0005930">
    <property type="term" value="C:axoneme"/>
    <property type="evidence" value="ECO:0007669"/>
    <property type="project" value="TreeGrafter"/>
</dbReference>
<proteinExistence type="predicted"/>